<protein>
    <submittedName>
        <fullName evidence="2">Uncharacterized protein</fullName>
    </submittedName>
</protein>
<dbReference type="GeneID" id="7204263"/>
<name>B5Y4G3_PHATC</name>
<dbReference type="PaxDb" id="2850-Phatr43827"/>
<keyword evidence="3" id="KW-1185">Reference proteome</keyword>
<feature type="transmembrane region" description="Helical" evidence="1">
    <location>
        <begin position="145"/>
        <end position="171"/>
    </location>
</feature>
<feature type="transmembrane region" description="Helical" evidence="1">
    <location>
        <begin position="297"/>
        <end position="319"/>
    </location>
</feature>
<evidence type="ECO:0000256" key="1">
    <source>
        <dbReference type="SAM" id="Phobius"/>
    </source>
</evidence>
<reference evidence="3" key="2">
    <citation type="submission" date="2008-08" db="EMBL/GenBank/DDBJ databases">
        <authorList>
            <consortium name="Diatom Consortium"/>
            <person name="Grigoriev I."/>
            <person name="Grimwood J."/>
            <person name="Kuo A."/>
            <person name="Otillar R.P."/>
            <person name="Salamov A."/>
            <person name="Detter J.C."/>
            <person name="Lindquist E."/>
            <person name="Shapiro H."/>
            <person name="Lucas S."/>
            <person name="Glavina del Rio T."/>
            <person name="Pitluck S."/>
            <person name="Rokhsar D."/>
            <person name="Bowler C."/>
        </authorList>
    </citation>
    <scope>GENOME REANNOTATION</scope>
    <source>
        <strain evidence="3">CCAP 1055/1</strain>
    </source>
</reference>
<keyword evidence="1" id="KW-1133">Transmembrane helix</keyword>
<proteinExistence type="predicted"/>
<dbReference type="HOGENOM" id="CLU_695362_0_0_1"/>
<dbReference type="AlphaFoldDB" id="B5Y4G3"/>
<evidence type="ECO:0000313" key="3">
    <source>
        <dbReference type="Proteomes" id="UP000000759"/>
    </source>
</evidence>
<feature type="transmembrane region" description="Helical" evidence="1">
    <location>
        <begin position="112"/>
        <end position="133"/>
    </location>
</feature>
<accession>B5Y4G3</accession>
<evidence type="ECO:0000313" key="2">
    <source>
        <dbReference type="EMBL" id="ACI65476.1"/>
    </source>
</evidence>
<dbReference type="Proteomes" id="UP000000759">
    <property type="component" value="Chromosome 3"/>
</dbReference>
<organism evidence="2 3">
    <name type="scientific">Phaeodactylum tricornutum (strain CCAP 1055/1)</name>
    <dbReference type="NCBI Taxonomy" id="556484"/>
    <lineage>
        <taxon>Eukaryota</taxon>
        <taxon>Sar</taxon>
        <taxon>Stramenopiles</taxon>
        <taxon>Ochrophyta</taxon>
        <taxon>Bacillariophyta</taxon>
        <taxon>Bacillariophyceae</taxon>
        <taxon>Bacillariophycidae</taxon>
        <taxon>Naviculales</taxon>
        <taxon>Phaeodactylaceae</taxon>
        <taxon>Phaeodactylum</taxon>
    </lineage>
</organism>
<reference evidence="2 3" key="1">
    <citation type="journal article" date="2008" name="Nature">
        <title>The Phaeodactylum genome reveals the evolutionary history of diatom genomes.</title>
        <authorList>
            <person name="Bowler C."/>
            <person name="Allen A.E."/>
            <person name="Badger J.H."/>
            <person name="Grimwood J."/>
            <person name="Jabbari K."/>
            <person name="Kuo A."/>
            <person name="Maheswari U."/>
            <person name="Martens C."/>
            <person name="Maumus F."/>
            <person name="Otillar R.P."/>
            <person name="Rayko E."/>
            <person name="Salamov A."/>
            <person name="Vandepoele K."/>
            <person name="Beszteri B."/>
            <person name="Gruber A."/>
            <person name="Heijde M."/>
            <person name="Katinka M."/>
            <person name="Mock T."/>
            <person name="Valentin K."/>
            <person name="Verret F."/>
            <person name="Berges J.A."/>
            <person name="Brownlee C."/>
            <person name="Cadoret J.P."/>
            <person name="Chiovitti A."/>
            <person name="Choi C.J."/>
            <person name="Coesel S."/>
            <person name="De Martino A."/>
            <person name="Detter J.C."/>
            <person name="Durkin C."/>
            <person name="Falciatore A."/>
            <person name="Fournet J."/>
            <person name="Haruta M."/>
            <person name="Huysman M.J."/>
            <person name="Jenkins B.D."/>
            <person name="Jiroutova K."/>
            <person name="Jorgensen R.E."/>
            <person name="Joubert Y."/>
            <person name="Kaplan A."/>
            <person name="Kroger N."/>
            <person name="Kroth P.G."/>
            <person name="La Roche J."/>
            <person name="Lindquist E."/>
            <person name="Lommer M."/>
            <person name="Martin-Jezequel V."/>
            <person name="Lopez P.J."/>
            <person name="Lucas S."/>
            <person name="Mangogna M."/>
            <person name="McGinnis K."/>
            <person name="Medlin L.K."/>
            <person name="Montsant A."/>
            <person name="Oudot-Le Secq M.P."/>
            <person name="Napoli C."/>
            <person name="Obornik M."/>
            <person name="Parker M.S."/>
            <person name="Petit J.L."/>
            <person name="Porcel B.M."/>
            <person name="Poulsen N."/>
            <person name="Robison M."/>
            <person name="Rychlewski L."/>
            <person name="Rynearson T.A."/>
            <person name="Schmutz J."/>
            <person name="Shapiro H."/>
            <person name="Siaut M."/>
            <person name="Stanley M."/>
            <person name="Sussman M.R."/>
            <person name="Taylor A.R."/>
            <person name="Vardi A."/>
            <person name="von Dassow P."/>
            <person name="Vyverman W."/>
            <person name="Willis A."/>
            <person name="Wyrwicz L.S."/>
            <person name="Rokhsar D.S."/>
            <person name="Weissenbach J."/>
            <person name="Armbrust E.V."/>
            <person name="Green B.R."/>
            <person name="Van de Peer Y."/>
            <person name="Grigoriev I.V."/>
        </authorList>
    </citation>
    <scope>NUCLEOTIDE SEQUENCE [LARGE SCALE GENOMIC DNA]</scope>
    <source>
        <strain evidence="2 3">CCAP 1055/1</strain>
    </source>
</reference>
<dbReference type="OrthoDB" id="44117at2759"/>
<gene>
    <name evidence="2" type="ORF">PHATR_43827</name>
</gene>
<dbReference type="eggNOG" id="ENOG502SE3V">
    <property type="taxonomic scope" value="Eukaryota"/>
</dbReference>
<feature type="transmembrane region" description="Helical" evidence="1">
    <location>
        <begin position="351"/>
        <end position="370"/>
    </location>
</feature>
<dbReference type="InParanoid" id="B5Y4G3"/>
<dbReference type="EMBL" id="CP001142">
    <property type="protein sequence ID" value="ACI65476.1"/>
    <property type="molecule type" value="Genomic_DNA"/>
</dbReference>
<dbReference type="KEGG" id="pti:PHATR_43827"/>
<sequence length="380" mass="43735">MDAVVQLLRNGLCCIKDLGLLTDTFLWDPNVTLRYYDLPEPLHKTTPLEVLISIWQLYALLSTTTSGWKMFWSSIGKYRRVVRLLTKRASNVIAFSPADRFIDASLIKEAKFALRSIYIGLNVFFIGTGFFWLTGNSWHVTETSWIGGLPALIQALTVMELCLIPLLWFMWKDTLEQWDKANRMENLAHDMMQSDKTVWSVEDLGLSSMETLTLWLPFWDAGVGVLEPCDEIHEEKLMAAEKAKLTALLEPFSVKQEKTKSKDKKVESSMHQETLRSKAQELLGASRVTRWGGYREFVYLIINALAFYGYLVGIVVYYWDDEQKQPVYIKHLLLNMENDAADWNGNFLGDFMWTIEPIIILSSPLIFRILSPKPIKVKVD</sequence>
<keyword evidence="1" id="KW-0472">Membrane</keyword>
<keyword evidence="1" id="KW-0812">Transmembrane</keyword>
<dbReference type="RefSeq" id="XP_002186006.1">
    <property type="nucleotide sequence ID" value="XM_002185970.1"/>
</dbReference>